<dbReference type="SMART" id="SM00065">
    <property type="entry name" value="GAF"/>
    <property type="match status" value="2"/>
</dbReference>
<dbReference type="InterPro" id="IPR003594">
    <property type="entry name" value="HATPase_dom"/>
</dbReference>
<evidence type="ECO:0000256" key="1">
    <source>
        <dbReference type="ARBA" id="ARBA00000085"/>
    </source>
</evidence>
<comment type="caution">
    <text evidence="12">The sequence shown here is derived from an EMBL/GenBank/DDBJ whole genome shotgun (WGS) entry which is preliminary data.</text>
</comment>
<dbReference type="PROSITE" id="PS50109">
    <property type="entry name" value="HIS_KIN"/>
    <property type="match status" value="1"/>
</dbReference>
<dbReference type="Pfam" id="PF08447">
    <property type="entry name" value="PAS_3"/>
    <property type="match status" value="2"/>
</dbReference>
<dbReference type="InterPro" id="IPR036890">
    <property type="entry name" value="HATPase_C_sf"/>
</dbReference>
<sequence>MSVGSRDRLDGQPTELLAQAFGRSPVPKLVITLDPDTYGRFTAVNDAFCELVGYARDQLVGQSCLMVLDQDGLTPVTTLSEATVRGEMSVMATERVLVRRDGSRVWIVSQNVLVHDDAGQPHLVSEIVESSSRPALANSEAWFRTLVDSSPTGMAVLSTDGAWVRVNPAVSAMLGWTGPELAALTLGEVTHPDDRAACARMLRDLATGASPGFAGLSRYVGKDGQVIWCRLTATPLRSESGAPLQLLVQLTNRTVEHHNRERLVAAEQVAAREATRLRTTIDVQGEIGAMAADRDALLQKINEWTLRVLPSATGATMHLIDVEAGVLRPVTESGISIARVPITDSLAGVAITSGGTVRSDDTATDPRINQAIARATGMASMVIAPLRAPGTGPFGVLMVGSDRTDAFDDSDEQQLTLLADTAGSALRHAEDTAIRQDLLQRTTAAVQALEHEQAATLAAMARLERSERQFAEVADNSPIARIVVGLRAEQRGRITLTNPAFCLLFGYTDAEAVGMHFEVLIGGPTEDLERNLDIMAAGIRTRGAREIVLHRKDGTPLTVTAHTSVIADENAPVNAVVQLLDVSAERAARAALARSEAQFRTAFDGSSLGLLIADEKARIRQANPAAGQLTGRSVEELIGLGPLDLIHPDDRHKTRAARQELEEHGHAQYSNRLLRPDGTLVWARISLALVPGPHEQSWRLIQMQDITAERAAEEATEREVRRLRTTLAVQREVTEAATDREATVRVVAARAVDLFPAADGAAVELVDGTDLAYVATAGTLSAFTGTRIPRDGSLSGIALDTDAPTHCADAGTDPRVNRAMCERLGIGSMLIAPLHAGRDVIGVLKVSAGQPNVFDDTDEQQLALLADSLSAALRHADDASRNAAALTELEISEQRFRLTFDNSPLGLTLCSLRPHDLGRYLQANPAMTTITGWSQDELTGMTIADLTHPDDVAGTREFARQLIAREIDTLTVERRYLHKDGHTIWVSVRVAVVTDENDRANYVVNQIEDITAAREAGAQLRRFARLVELIPAAVIVRDLQGTIRWWNDGATRLYGWPLAAAAGKSSHRLLHTTFSYDGSVEDQAEALRRDGFWNGQLDHVTADGRTVNVLSRQVLHHPDPENAQVLEVNSDVTATREAERALAESEQRLRAQFANTGVGQSISALDGSLISANRAFAAMLGRTDDELTGRHDHELLHPDDLVAHRRLMAGLFAGDTESYTTEARLAHADGHWVPVEAAISLVRDPSGYPKLVIGVVTDITARRAAEQARDAAAAALAERNTELEAANQLKLDLIGMLGHEIGNPLTSIRGNAEILTDHWQELSDERRGRAIGAIARQAGALDEIVQEVLAMVTIDSGTIRADRQPLRVLEEINRALLAVDATDAVPVHGPDVGVLCHAGHLQQILVNLLSNARKYGGGATAVQVAVVPLVAGQLAIPDRVEITVEDNGPGVPEEFRSHLFERLARADRDATTVKGTGLGLYIVRGLAQANHGNIRHTPNPAGGSRFTLSLEPTR</sequence>
<dbReference type="Pfam" id="PF13185">
    <property type="entry name" value="GAF_2"/>
    <property type="match status" value="2"/>
</dbReference>
<feature type="domain" description="PAC" evidence="11">
    <location>
        <begin position="667"/>
        <end position="718"/>
    </location>
</feature>
<dbReference type="InterPro" id="IPR013655">
    <property type="entry name" value="PAS_fold_3"/>
</dbReference>
<evidence type="ECO:0000256" key="6">
    <source>
        <dbReference type="ARBA" id="ARBA00022777"/>
    </source>
</evidence>
<feature type="domain" description="Histidine kinase" evidence="9">
    <location>
        <begin position="1296"/>
        <end position="1514"/>
    </location>
</feature>
<dbReference type="Pfam" id="PF13426">
    <property type="entry name" value="PAS_9"/>
    <property type="match status" value="2"/>
</dbReference>
<accession>A0ABQ4BUS5</accession>
<dbReference type="Gene3D" id="3.30.565.10">
    <property type="entry name" value="Histidine kinase-like ATPase, C-terminal domain"/>
    <property type="match status" value="1"/>
</dbReference>
<dbReference type="Gene3D" id="3.30.450.20">
    <property type="entry name" value="PAS domain"/>
    <property type="match status" value="7"/>
</dbReference>
<feature type="domain" description="PAS" evidence="10">
    <location>
        <begin position="1019"/>
        <end position="1071"/>
    </location>
</feature>
<dbReference type="PANTHER" id="PTHR43304:SF1">
    <property type="entry name" value="PAC DOMAIN-CONTAINING PROTEIN"/>
    <property type="match status" value="1"/>
</dbReference>
<keyword evidence="6" id="KW-0418">Kinase</keyword>
<dbReference type="InterPro" id="IPR013767">
    <property type="entry name" value="PAS_fold"/>
</dbReference>
<dbReference type="Gene3D" id="3.30.450.40">
    <property type="match status" value="2"/>
</dbReference>
<dbReference type="SMART" id="SM00091">
    <property type="entry name" value="PAS"/>
    <property type="match status" value="7"/>
</dbReference>
<keyword evidence="7" id="KW-0902">Two-component regulatory system</keyword>
<feature type="domain" description="PAS" evidence="10">
    <location>
        <begin position="918"/>
        <end position="966"/>
    </location>
</feature>
<dbReference type="NCBIfam" id="TIGR00229">
    <property type="entry name" value="sensory_box"/>
    <property type="match status" value="7"/>
</dbReference>
<dbReference type="SUPFAM" id="SSF47384">
    <property type="entry name" value="Homodimeric domain of signal transducing histidine kinase"/>
    <property type="match status" value="1"/>
</dbReference>
<dbReference type="InterPro" id="IPR001610">
    <property type="entry name" value="PAC"/>
</dbReference>
<dbReference type="CDD" id="cd00130">
    <property type="entry name" value="PAS"/>
    <property type="match status" value="7"/>
</dbReference>
<evidence type="ECO:0000259" key="9">
    <source>
        <dbReference type="PROSITE" id="PS50109"/>
    </source>
</evidence>
<dbReference type="InterPro" id="IPR005467">
    <property type="entry name" value="His_kinase_dom"/>
</dbReference>
<dbReference type="InterPro" id="IPR004358">
    <property type="entry name" value="Sig_transdc_His_kin-like_C"/>
</dbReference>
<name>A0ABQ4BUS5_9ACTN</name>
<comment type="catalytic activity">
    <reaction evidence="1">
        <text>ATP + protein L-histidine = ADP + protein N-phospho-L-histidine.</text>
        <dbReference type="EC" id="2.7.13.3"/>
    </reaction>
</comment>
<keyword evidence="5" id="KW-0808">Transferase</keyword>
<feature type="domain" description="PAS" evidence="10">
    <location>
        <begin position="595"/>
        <end position="665"/>
    </location>
</feature>
<evidence type="ECO:0000256" key="5">
    <source>
        <dbReference type="ARBA" id="ARBA00022679"/>
    </source>
</evidence>
<dbReference type="EMBL" id="BOMS01000196">
    <property type="protein sequence ID" value="GIE73930.1"/>
    <property type="molecule type" value="Genomic_DNA"/>
</dbReference>
<dbReference type="PROSITE" id="PS50112">
    <property type="entry name" value="PAS"/>
    <property type="match status" value="6"/>
</dbReference>
<dbReference type="CDD" id="cd00075">
    <property type="entry name" value="HATPase"/>
    <property type="match status" value="1"/>
</dbReference>
<dbReference type="Pfam" id="PF00512">
    <property type="entry name" value="HisKA"/>
    <property type="match status" value="1"/>
</dbReference>
<dbReference type="Proteomes" id="UP000624709">
    <property type="component" value="Unassembled WGS sequence"/>
</dbReference>
<evidence type="ECO:0000256" key="2">
    <source>
        <dbReference type="ARBA" id="ARBA00004236"/>
    </source>
</evidence>
<keyword evidence="13" id="KW-1185">Reference proteome</keyword>
<dbReference type="Gene3D" id="1.10.287.130">
    <property type="match status" value="1"/>
</dbReference>
<protein>
    <recommendedName>
        <fullName evidence="3">histidine kinase</fullName>
        <ecNumber evidence="3">2.7.13.3</ecNumber>
    </recommendedName>
</protein>
<dbReference type="InterPro" id="IPR000014">
    <property type="entry name" value="PAS"/>
</dbReference>
<dbReference type="Pfam" id="PF00989">
    <property type="entry name" value="PAS"/>
    <property type="match status" value="3"/>
</dbReference>
<feature type="domain" description="PAS" evidence="10">
    <location>
        <begin position="139"/>
        <end position="209"/>
    </location>
</feature>
<dbReference type="SUPFAM" id="SSF55785">
    <property type="entry name" value="PYP-like sensor domain (PAS domain)"/>
    <property type="match status" value="7"/>
</dbReference>
<evidence type="ECO:0000313" key="12">
    <source>
        <dbReference type="EMBL" id="GIE73930.1"/>
    </source>
</evidence>
<dbReference type="Pfam" id="PF02518">
    <property type="entry name" value="HATPase_c"/>
    <property type="match status" value="1"/>
</dbReference>
<reference evidence="12 13" key="1">
    <citation type="submission" date="2021-01" db="EMBL/GenBank/DDBJ databases">
        <title>Whole genome shotgun sequence of Actinoplanes palleronii NBRC 14916.</title>
        <authorList>
            <person name="Komaki H."/>
            <person name="Tamura T."/>
        </authorList>
    </citation>
    <scope>NUCLEOTIDE SEQUENCE [LARGE SCALE GENOMIC DNA]</scope>
    <source>
        <strain evidence="12 13">NBRC 14916</strain>
    </source>
</reference>
<dbReference type="InterPro" id="IPR035965">
    <property type="entry name" value="PAS-like_dom_sf"/>
</dbReference>
<dbReference type="SMART" id="SM00387">
    <property type="entry name" value="HATPase_c"/>
    <property type="match status" value="1"/>
</dbReference>
<evidence type="ECO:0000256" key="4">
    <source>
        <dbReference type="ARBA" id="ARBA00022553"/>
    </source>
</evidence>
<dbReference type="InterPro" id="IPR003018">
    <property type="entry name" value="GAF"/>
</dbReference>
<gene>
    <name evidence="12" type="ORF">Apa02nite_100380</name>
</gene>
<comment type="subcellular location">
    <subcellularLocation>
        <location evidence="2">Cell membrane</location>
    </subcellularLocation>
</comment>
<feature type="domain" description="PAS" evidence="10">
    <location>
        <begin position="1145"/>
        <end position="1215"/>
    </location>
</feature>
<dbReference type="CDD" id="cd00082">
    <property type="entry name" value="HisKA"/>
    <property type="match status" value="1"/>
</dbReference>
<dbReference type="PANTHER" id="PTHR43304">
    <property type="entry name" value="PHYTOCHROME-LIKE PROTEIN CPH1"/>
    <property type="match status" value="1"/>
</dbReference>
<evidence type="ECO:0000256" key="7">
    <source>
        <dbReference type="ARBA" id="ARBA00023012"/>
    </source>
</evidence>
<dbReference type="InterPro" id="IPR029016">
    <property type="entry name" value="GAF-like_dom_sf"/>
</dbReference>
<organism evidence="12 13">
    <name type="scientific">Actinoplanes palleronii</name>
    <dbReference type="NCBI Taxonomy" id="113570"/>
    <lineage>
        <taxon>Bacteria</taxon>
        <taxon>Bacillati</taxon>
        <taxon>Actinomycetota</taxon>
        <taxon>Actinomycetes</taxon>
        <taxon>Micromonosporales</taxon>
        <taxon>Micromonosporaceae</taxon>
        <taxon>Actinoplanes</taxon>
    </lineage>
</organism>
<evidence type="ECO:0000259" key="10">
    <source>
        <dbReference type="PROSITE" id="PS50112"/>
    </source>
</evidence>
<evidence type="ECO:0000256" key="8">
    <source>
        <dbReference type="SAM" id="MobiDB-lite"/>
    </source>
</evidence>
<feature type="region of interest" description="Disordered" evidence="8">
    <location>
        <begin position="1492"/>
        <end position="1514"/>
    </location>
</feature>
<dbReference type="PRINTS" id="PR00344">
    <property type="entry name" value="BCTRLSENSOR"/>
</dbReference>
<feature type="domain" description="PAS" evidence="10">
    <location>
        <begin position="36"/>
        <end position="87"/>
    </location>
</feature>
<keyword evidence="4" id="KW-0597">Phosphoprotein</keyword>
<evidence type="ECO:0000259" key="11">
    <source>
        <dbReference type="PROSITE" id="PS50113"/>
    </source>
</evidence>
<dbReference type="EC" id="2.7.13.3" evidence="3"/>
<evidence type="ECO:0000256" key="3">
    <source>
        <dbReference type="ARBA" id="ARBA00012438"/>
    </source>
</evidence>
<dbReference type="InterPro" id="IPR036097">
    <property type="entry name" value="HisK_dim/P_sf"/>
</dbReference>
<feature type="domain" description="PAC" evidence="11">
    <location>
        <begin position="970"/>
        <end position="1022"/>
    </location>
</feature>
<feature type="domain" description="PAC" evidence="11">
    <location>
        <begin position="1219"/>
        <end position="1271"/>
    </location>
</feature>
<proteinExistence type="predicted"/>
<dbReference type="SUPFAM" id="SSF55874">
    <property type="entry name" value="ATPase domain of HSP90 chaperone/DNA topoisomerase II/histidine kinase"/>
    <property type="match status" value="1"/>
</dbReference>
<evidence type="ECO:0000313" key="13">
    <source>
        <dbReference type="Proteomes" id="UP000624709"/>
    </source>
</evidence>
<dbReference type="SMART" id="SM00388">
    <property type="entry name" value="HisKA"/>
    <property type="match status" value="1"/>
</dbReference>
<dbReference type="RefSeq" id="WP_203831471.1">
    <property type="nucleotide sequence ID" value="NZ_BAAATY010000025.1"/>
</dbReference>
<dbReference type="SUPFAM" id="SSF55781">
    <property type="entry name" value="GAF domain-like"/>
    <property type="match status" value="2"/>
</dbReference>
<dbReference type="InterPro" id="IPR052162">
    <property type="entry name" value="Sensor_kinase/Photoreceptor"/>
</dbReference>
<dbReference type="InterPro" id="IPR000700">
    <property type="entry name" value="PAS-assoc_C"/>
</dbReference>
<dbReference type="InterPro" id="IPR003661">
    <property type="entry name" value="HisK_dim/P_dom"/>
</dbReference>
<dbReference type="SMART" id="SM00086">
    <property type="entry name" value="PAC"/>
    <property type="match status" value="6"/>
</dbReference>
<dbReference type="PROSITE" id="PS50113">
    <property type="entry name" value="PAC"/>
    <property type="match status" value="3"/>
</dbReference>